<dbReference type="GO" id="GO:0006400">
    <property type="term" value="P:tRNA modification"/>
    <property type="evidence" value="ECO:0007669"/>
    <property type="project" value="TreeGrafter"/>
</dbReference>
<comment type="catalytic activity">
    <reaction evidence="9 10 11">
        <text>adenosine(37) in tRNA + dimethylallyl diphosphate = N(6)-dimethylallyladenosine(37) in tRNA + diphosphate</text>
        <dbReference type="Rhea" id="RHEA:26482"/>
        <dbReference type="Rhea" id="RHEA-COMP:10162"/>
        <dbReference type="Rhea" id="RHEA-COMP:10375"/>
        <dbReference type="ChEBI" id="CHEBI:33019"/>
        <dbReference type="ChEBI" id="CHEBI:57623"/>
        <dbReference type="ChEBI" id="CHEBI:74411"/>
        <dbReference type="ChEBI" id="CHEBI:74415"/>
        <dbReference type="EC" id="2.5.1.75"/>
    </reaction>
</comment>
<keyword evidence="8 10" id="KW-0460">Magnesium</keyword>
<accession>A0A6C2U585</accession>
<evidence type="ECO:0000256" key="1">
    <source>
        <dbReference type="ARBA" id="ARBA00001946"/>
    </source>
</evidence>
<comment type="similarity">
    <text evidence="3 10 13">Belongs to the IPP transferase family.</text>
</comment>
<evidence type="ECO:0000256" key="3">
    <source>
        <dbReference type="ARBA" id="ARBA00005842"/>
    </source>
</evidence>
<protein>
    <recommendedName>
        <fullName evidence="10">tRNA dimethylallyltransferase</fullName>
        <ecNumber evidence="10">2.5.1.75</ecNumber>
    </recommendedName>
    <alternativeName>
        <fullName evidence="10">Dimethylallyl diphosphate:tRNA dimethylallyltransferase</fullName>
        <shortName evidence="10">DMAPP:tRNA dimethylallyltransferase</shortName>
        <shortName evidence="10">DMATase</shortName>
    </alternativeName>
    <alternativeName>
        <fullName evidence="10">Isopentenyl-diphosphate:tRNA isopentenyltransferase</fullName>
        <shortName evidence="10">IPP transferase</shortName>
        <shortName evidence="10">IPPT</shortName>
        <shortName evidence="10">IPTase</shortName>
    </alternativeName>
</protein>
<keyword evidence="15" id="KW-1185">Reference proteome</keyword>
<dbReference type="SUPFAM" id="SSF52540">
    <property type="entry name" value="P-loop containing nucleoside triphosphate hydrolases"/>
    <property type="match status" value="1"/>
</dbReference>
<evidence type="ECO:0000256" key="9">
    <source>
        <dbReference type="ARBA" id="ARBA00049563"/>
    </source>
</evidence>
<feature type="region of interest" description="Interaction with substrate tRNA" evidence="10">
    <location>
        <begin position="34"/>
        <end position="37"/>
    </location>
</feature>
<dbReference type="Pfam" id="PF01715">
    <property type="entry name" value="IPPT"/>
    <property type="match status" value="1"/>
</dbReference>
<name>A0A6C2U585_PONDE</name>
<dbReference type="InterPro" id="IPR027417">
    <property type="entry name" value="P-loop_NTPase"/>
</dbReference>
<comment type="subunit">
    <text evidence="10">Monomer.</text>
</comment>
<evidence type="ECO:0000256" key="11">
    <source>
        <dbReference type="RuleBase" id="RU003783"/>
    </source>
</evidence>
<dbReference type="PANTHER" id="PTHR11088:SF60">
    <property type="entry name" value="TRNA DIMETHYLALLYLTRANSFERASE"/>
    <property type="match status" value="1"/>
</dbReference>
<evidence type="ECO:0000256" key="12">
    <source>
        <dbReference type="RuleBase" id="RU003784"/>
    </source>
</evidence>
<dbReference type="PANTHER" id="PTHR11088">
    <property type="entry name" value="TRNA DIMETHYLALLYLTRANSFERASE"/>
    <property type="match status" value="1"/>
</dbReference>
<keyword evidence="5 10" id="KW-0819">tRNA processing</keyword>
<dbReference type="Gene3D" id="1.10.287.890">
    <property type="entry name" value="Crystal structure of tRNA isopentenylpyrophosphate transferase (bh2366) domain"/>
    <property type="match status" value="1"/>
</dbReference>
<evidence type="ECO:0000256" key="7">
    <source>
        <dbReference type="ARBA" id="ARBA00022840"/>
    </source>
</evidence>
<evidence type="ECO:0000256" key="6">
    <source>
        <dbReference type="ARBA" id="ARBA00022741"/>
    </source>
</evidence>
<dbReference type="RefSeq" id="WP_136080807.1">
    <property type="nucleotide sequence ID" value="NZ_CAAHFG010000002.1"/>
</dbReference>
<dbReference type="EC" id="2.5.1.75" evidence="10"/>
<sequence length="303" mass="33642">MASAFFLVGTTASGKSAVAQHIAEHTGHLIVSADSMNLYRGMDIGTAKPSLAERAKADYAGFDLAEPTEKFNVSAYLDAVRPAFESGREIIVAGGTGLYVKCLTEGFDDVPPEVPALRAELEALDYPALEKRAKEEAPALYQDLTEDDRQNPRRLIRIIERTAGVSPAPQNRSWNTKPKPTIVGLHVEREVLLRRIERRVEQMYGAGLLEEARELIKLDLSQTALQAIGYAEAFGVLNQAMTLEQAKERTIIRTRQLAKRQMTWFRNQLHVEWVGTADYPTTEKLAEAVSDAWKKHGATPVEI</sequence>
<dbReference type="NCBIfam" id="TIGR00174">
    <property type="entry name" value="miaA"/>
    <property type="match status" value="1"/>
</dbReference>
<gene>
    <name evidence="10 14" type="primary">miaA</name>
    <name evidence="14" type="ORF">PDESU_03804</name>
</gene>
<proteinExistence type="inferred from homology"/>
<evidence type="ECO:0000313" key="15">
    <source>
        <dbReference type="Proteomes" id="UP000366872"/>
    </source>
</evidence>
<dbReference type="HAMAP" id="MF_00185">
    <property type="entry name" value="IPP_trans"/>
    <property type="match status" value="1"/>
</dbReference>
<evidence type="ECO:0000256" key="10">
    <source>
        <dbReference type="HAMAP-Rule" id="MF_00185"/>
    </source>
</evidence>
<evidence type="ECO:0000256" key="2">
    <source>
        <dbReference type="ARBA" id="ARBA00003213"/>
    </source>
</evidence>
<dbReference type="GO" id="GO:0052381">
    <property type="term" value="F:tRNA dimethylallyltransferase activity"/>
    <property type="evidence" value="ECO:0007669"/>
    <property type="project" value="UniProtKB-UniRule"/>
</dbReference>
<feature type="binding site" evidence="10">
    <location>
        <begin position="9"/>
        <end position="16"/>
    </location>
    <ligand>
        <name>ATP</name>
        <dbReference type="ChEBI" id="CHEBI:30616"/>
    </ligand>
</feature>
<evidence type="ECO:0000256" key="4">
    <source>
        <dbReference type="ARBA" id="ARBA00022679"/>
    </source>
</evidence>
<keyword evidence="7 10" id="KW-0067">ATP-binding</keyword>
<keyword evidence="6 10" id="KW-0547">Nucleotide-binding</keyword>
<evidence type="ECO:0000313" key="14">
    <source>
        <dbReference type="EMBL" id="VGO15222.1"/>
    </source>
</evidence>
<evidence type="ECO:0000256" key="13">
    <source>
        <dbReference type="RuleBase" id="RU003785"/>
    </source>
</evidence>
<evidence type="ECO:0000256" key="5">
    <source>
        <dbReference type="ARBA" id="ARBA00022694"/>
    </source>
</evidence>
<feature type="site" description="Interaction with substrate tRNA" evidence="10">
    <location>
        <position position="96"/>
    </location>
</feature>
<keyword evidence="4 10" id="KW-0808">Transferase</keyword>
<feature type="site" description="Interaction with substrate tRNA" evidence="10">
    <location>
        <position position="118"/>
    </location>
</feature>
<dbReference type="AlphaFoldDB" id="A0A6C2U585"/>
<dbReference type="EMBL" id="CAAHFG010000002">
    <property type="protein sequence ID" value="VGO15222.1"/>
    <property type="molecule type" value="Genomic_DNA"/>
</dbReference>
<comment type="cofactor">
    <cofactor evidence="1 10">
        <name>Mg(2+)</name>
        <dbReference type="ChEBI" id="CHEBI:18420"/>
    </cofactor>
</comment>
<organism evidence="14 15">
    <name type="scientific">Pontiella desulfatans</name>
    <dbReference type="NCBI Taxonomy" id="2750659"/>
    <lineage>
        <taxon>Bacteria</taxon>
        <taxon>Pseudomonadati</taxon>
        <taxon>Kiritimatiellota</taxon>
        <taxon>Kiritimatiellia</taxon>
        <taxon>Kiritimatiellales</taxon>
        <taxon>Pontiellaceae</taxon>
        <taxon>Pontiella</taxon>
    </lineage>
</organism>
<evidence type="ECO:0000256" key="8">
    <source>
        <dbReference type="ARBA" id="ARBA00022842"/>
    </source>
</evidence>
<comment type="caution">
    <text evidence="10">Lacks conserved residue(s) required for the propagation of feature annotation.</text>
</comment>
<dbReference type="GO" id="GO:0005524">
    <property type="term" value="F:ATP binding"/>
    <property type="evidence" value="ECO:0007669"/>
    <property type="project" value="UniProtKB-UniRule"/>
</dbReference>
<comment type="function">
    <text evidence="2 10 12">Catalyzes the transfer of a dimethylallyl group onto the adenine at position 37 in tRNAs that read codons beginning with uridine, leading to the formation of N6-(dimethylallyl)adenosine (i(6)A).</text>
</comment>
<feature type="binding site" evidence="10">
    <location>
        <begin position="11"/>
        <end position="16"/>
    </location>
    <ligand>
        <name>substrate</name>
    </ligand>
</feature>
<dbReference type="Gene3D" id="3.40.50.300">
    <property type="entry name" value="P-loop containing nucleotide triphosphate hydrolases"/>
    <property type="match status" value="1"/>
</dbReference>
<dbReference type="Proteomes" id="UP000366872">
    <property type="component" value="Unassembled WGS sequence"/>
</dbReference>
<reference evidence="14 15" key="1">
    <citation type="submission" date="2019-04" db="EMBL/GenBank/DDBJ databases">
        <authorList>
            <person name="Van Vliet M D."/>
        </authorList>
    </citation>
    <scope>NUCLEOTIDE SEQUENCE [LARGE SCALE GENOMIC DNA]</scope>
    <source>
        <strain evidence="14 15">F1</strain>
    </source>
</reference>
<dbReference type="InterPro" id="IPR018022">
    <property type="entry name" value="IPT"/>
</dbReference>
<dbReference type="InterPro" id="IPR039657">
    <property type="entry name" value="Dimethylallyltransferase"/>
</dbReference>